<reference evidence="1 2" key="1">
    <citation type="submission" date="2022-06" db="EMBL/GenBank/DDBJ databases">
        <title>Halogeometricum sp. a new haloarchaeum isolate from saline soil.</title>
        <authorList>
            <person name="Strakova D."/>
            <person name="Galisteo C."/>
            <person name="Sanchez-Porro C."/>
            <person name="Ventosa A."/>
        </authorList>
    </citation>
    <scope>NUCLEOTIDE SEQUENCE [LARGE SCALE GENOMIC DNA]</scope>
    <source>
        <strain evidence="1 2">S1BR25-6</strain>
    </source>
</reference>
<dbReference type="EMBL" id="JAMQOP010000001">
    <property type="protein sequence ID" value="MDS0298130.1"/>
    <property type="molecule type" value="Genomic_DNA"/>
</dbReference>
<dbReference type="InterPro" id="IPR055944">
    <property type="entry name" value="DUF7522"/>
</dbReference>
<dbReference type="Pfam" id="PF24366">
    <property type="entry name" value="DUF7522"/>
    <property type="match status" value="1"/>
</dbReference>
<evidence type="ECO:0000313" key="2">
    <source>
        <dbReference type="Proteomes" id="UP001257060"/>
    </source>
</evidence>
<comment type="caution">
    <text evidence="1">The sequence shown here is derived from an EMBL/GenBank/DDBJ whole genome shotgun (WGS) entry which is preliminary data.</text>
</comment>
<protein>
    <submittedName>
        <fullName evidence="1">Uncharacterized protein</fullName>
    </submittedName>
</protein>
<organism evidence="1 2">
    <name type="scientific">Halogeometricum salsisoli</name>
    <dbReference type="NCBI Taxonomy" id="2950536"/>
    <lineage>
        <taxon>Archaea</taxon>
        <taxon>Methanobacteriati</taxon>
        <taxon>Methanobacteriota</taxon>
        <taxon>Stenosarchaea group</taxon>
        <taxon>Halobacteria</taxon>
        <taxon>Halobacteriales</taxon>
        <taxon>Haloferacaceae</taxon>
        <taxon>Halogeometricum</taxon>
    </lineage>
</organism>
<dbReference type="Proteomes" id="UP001257060">
    <property type="component" value="Unassembled WGS sequence"/>
</dbReference>
<gene>
    <name evidence="1" type="ORF">NDI76_05200</name>
</gene>
<dbReference type="RefSeq" id="WP_310922948.1">
    <property type="nucleotide sequence ID" value="NZ_JAMQOP010000001.1"/>
</dbReference>
<sequence length="137" mass="16152">MSEAEKKLFLPVVGRRRRMSKIADAVWNFEGFTPRVVADLRSVDWQIEYIRDDVERIYSDEDLDDAYKLIMANHVSGDDFKTLIGKRRFDAQTLFFEDVVVFFFPSDRYEGVFASFDYDGEFPVNELVRRVSEVSER</sequence>
<proteinExistence type="predicted"/>
<name>A0ABU2GBF7_9EURY</name>
<evidence type="ECO:0000313" key="1">
    <source>
        <dbReference type="EMBL" id="MDS0298130.1"/>
    </source>
</evidence>
<accession>A0ABU2GBF7</accession>
<keyword evidence="2" id="KW-1185">Reference proteome</keyword>